<dbReference type="Proteomes" id="UP001516400">
    <property type="component" value="Unassembled WGS sequence"/>
</dbReference>
<organism evidence="2 3">
    <name type="scientific">Cryptolaemus montrouzieri</name>
    <dbReference type="NCBI Taxonomy" id="559131"/>
    <lineage>
        <taxon>Eukaryota</taxon>
        <taxon>Metazoa</taxon>
        <taxon>Ecdysozoa</taxon>
        <taxon>Arthropoda</taxon>
        <taxon>Hexapoda</taxon>
        <taxon>Insecta</taxon>
        <taxon>Pterygota</taxon>
        <taxon>Neoptera</taxon>
        <taxon>Endopterygota</taxon>
        <taxon>Coleoptera</taxon>
        <taxon>Polyphaga</taxon>
        <taxon>Cucujiformia</taxon>
        <taxon>Coccinelloidea</taxon>
        <taxon>Coccinellidae</taxon>
        <taxon>Scymninae</taxon>
        <taxon>Scymnini</taxon>
        <taxon>Cryptolaemus</taxon>
    </lineage>
</organism>
<dbReference type="AlphaFoldDB" id="A0ABD2MP83"/>
<evidence type="ECO:0000256" key="1">
    <source>
        <dbReference type="SAM" id="MobiDB-lite"/>
    </source>
</evidence>
<feature type="compositionally biased region" description="Polar residues" evidence="1">
    <location>
        <begin position="320"/>
        <end position="347"/>
    </location>
</feature>
<evidence type="ECO:0000313" key="3">
    <source>
        <dbReference type="Proteomes" id="UP001516400"/>
    </source>
</evidence>
<sequence>MIVLILLYSSNIFCGISINIFRDVQFFFVRHIVVFDKFRRIISTRRPFFTTTESTQPPVINIIGSNEDKSLEDLSKDDILQLLSVWIPKLNATTKNSTPVAESTEEPCDITETSITHSGGSYVTKESSGSTITSAKETYVTAPSIGITYDISGTSNEIQYSSTGFTEELCDTTETEDLGVTVDAKLSTVIINNSEEPLGHKEIKSSTDANKDSVIDFVSLWMEKLKTTTYAPSVVTLLSAEPHDATKISSVTSTLKEEPDYITKTSIKSTRSTEYVTSNPVITDHKSEEIETTTTSTGKPYIITNTPTRTLEPTFTTTTKSCQEPCDTTDSKNLNIHNPQSSTATNYDSEEPSGSSENENSTDISKDDVLDFLSIWMSKLKTTTKSPIIITEPYGTTKTSIEGTKPFIPTESLIHDTETTSSKPTKYVNTNYPPLTISSEELNDTENLFEITTTSSTRTKTTYEPNSAKDIFSITTQSCEEPCDTKTTDSINFITDNSQLSTAKINHDSEEPFEPSSTDINEDNILDFLSVWLAKLQTTTQPPIIITELSENPYDTTNISTMKTKLTEEIVTSITESIEESRDTIITQSPEEKVGTNDAIITTISKQFYDTSKIQLPQVKNQKKSKILSLHQRNCVMNHVILQVLLLLIILS</sequence>
<reference evidence="2 3" key="1">
    <citation type="journal article" date="2021" name="BMC Biol.">
        <title>Horizontally acquired antibacterial genes associated with adaptive radiation of ladybird beetles.</title>
        <authorList>
            <person name="Li H.S."/>
            <person name="Tang X.F."/>
            <person name="Huang Y.H."/>
            <person name="Xu Z.Y."/>
            <person name="Chen M.L."/>
            <person name="Du X.Y."/>
            <person name="Qiu B.Y."/>
            <person name="Chen P.T."/>
            <person name="Zhang W."/>
            <person name="Slipinski A."/>
            <person name="Escalona H.E."/>
            <person name="Waterhouse R.M."/>
            <person name="Zwick A."/>
            <person name="Pang H."/>
        </authorList>
    </citation>
    <scope>NUCLEOTIDE SEQUENCE [LARGE SCALE GENOMIC DNA]</scope>
    <source>
        <strain evidence="2">SYSU2018</strain>
    </source>
</reference>
<dbReference type="EMBL" id="JABFTP020000021">
    <property type="protein sequence ID" value="KAL3268172.1"/>
    <property type="molecule type" value="Genomic_DNA"/>
</dbReference>
<evidence type="ECO:0000313" key="2">
    <source>
        <dbReference type="EMBL" id="KAL3268172.1"/>
    </source>
</evidence>
<accession>A0ABD2MP83</accession>
<proteinExistence type="predicted"/>
<gene>
    <name evidence="2" type="ORF">HHI36_007299</name>
</gene>
<evidence type="ECO:0008006" key="4">
    <source>
        <dbReference type="Google" id="ProtNLM"/>
    </source>
</evidence>
<keyword evidence="3" id="KW-1185">Reference proteome</keyword>
<feature type="region of interest" description="Disordered" evidence="1">
    <location>
        <begin position="313"/>
        <end position="363"/>
    </location>
</feature>
<name>A0ABD2MP83_9CUCU</name>
<comment type="caution">
    <text evidence="2">The sequence shown here is derived from an EMBL/GenBank/DDBJ whole genome shotgun (WGS) entry which is preliminary data.</text>
</comment>
<feature type="compositionally biased region" description="Low complexity" evidence="1">
    <location>
        <begin position="352"/>
        <end position="361"/>
    </location>
</feature>
<protein>
    <recommendedName>
        <fullName evidence="4">Zonadhesin</fullName>
    </recommendedName>
</protein>